<dbReference type="InterPro" id="IPR050313">
    <property type="entry name" value="Carb_Metab_HTH_regulators"/>
</dbReference>
<dbReference type="InterPro" id="IPR036390">
    <property type="entry name" value="WH_DNA-bd_sf"/>
</dbReference>
<evidence type="ECO:0000256" key="3">
    <source>
        <dbReference type="ARBA" id="ARBA00023163"/>
    </source>
</evidence>
<dbReference type="SMART" id="SM00420">
    <property type="entry name" value="HTH_DEOR"/>
    <property type="match status" value="1"/>
</dbReference>
<evidence type="ECO:0000256" key="1">
    <source>
        <dbReference type="ARBA" id="ARBA00023015"/>
    </source>
</evidence>
<dbReference type="GO" id="GO:0003700">
    <property type="term" value="F:DNA-binding transcription factor activity"/>
    <property type="evidence" value="ECO:0007669"/>
    <property type="project" value="InterPro"/>
</dbReference>
<dbReference type="PANTHER" id="PTHR30363:SF56">
    <property type="entry name" value="TRANSCRIPTIONAL REGULATOR, DEOR FAMILY"/>
    <property type="match status" value="1"/>
</dbReference>
<evidence type="ECO:0000256" key="2">
    <source>
        <dbReference type="ARBA" id="ARBA00023125"/>
    </source>
</evidence>
<dbReference type="Gene3D" id="1.10.10.10">
    <property type="entry name" value="Winged helix-like DNA-binding domain superfamily/Winged helix DNA-binding domain"/>
    <property type="match status" value="1"/>
</dbReference>
<feature type="domain" description="HTH deoR-type" evidence="4">
    <location>
        <begin position="3"/>
        <end position="58"/>
    </location>
</feature>
<keyword evidence="1" id="KW-0805">Transcription regulation</keyword>
<gene>
    <name evidence="5" type="ORF">BHK98_12250</name>
</gene>
<dbReference type="InterPro" id="IPR037171">
    <property type="entry name" value="NagB/RpiA_transferase-like"/>
</dbReference>
<evidence type="ECO:0000313" key="5">
    <source>
        <dbReference type="EMBL" id="OLR56766.1"/>
    </source>
</evidence>
<dbReference type="InterPro" id="IPR001034">
    <property type="entry name" value="DeoR_HTH"/>
</dbReference>
<proteinExistence type="predicted"/>
<comment type="caution">
    <text evidence="5">The sequence shown here is derived from an EMBL/GenBank/DDBJ whole genome shotgun (WGS) entry which is preliminary data.</text>
</comment>
<dbReference type="PROSITE" id="PS51000">
    <property type="entry name" value="HTH_DEOR_2"/>
    <property type="match status" value="1"/>
</dbReference>
<evidence type="ECO:0000313" key="6">
    <source>
        <dbReference type="Proteomes" id="UP000187404"/>
    </source>
</evidence>
<dbReference type="InterPro" id="IPR018356">
    <property type="entry name" value="Tscrpt_reg_HTH_DeoR_CS"/>
</dbReference>
<dbReference type="STRING" id="1261640.BHK98_12250"/>
<reference evidence="5 6" key="1">
    <citation type="journal article" date="2016" name="Appl. Environ. Microbiol.">
        <title>Function and Phylogeny of Bacterial Butyryl Coenzyme A:Acetate Transferases and Their Diversity in the Proximal Colon of Swine.</title>
        <authorList>
            <person name="Trachsel J."/>
            <person name="Bayles D.O."/>
            <person name="Looft T."/>
            <person name="Levine U.Y."/>
            <person name="Allen H.K."/>
        </authorList>
    </citation>
    <scope>NUCLEOTIDE SEQUENCE [LARGE SCALE GENOMIC DNA]</scope>
    <source>
        <strain evidence="5 6">68-3-10</strain>
    </source>
</reference>
<dbReference type="RefSeq" id="WP_075714658.1">
    <property type="nucleotide sequence ID" value="NZ_MJIE01000001.1"/>
</dbReference>
<dbReference type="Proteomes" id="UP000187404">
    <property type="component" value="Unassembled WGS sequence"/>
</dbReference>
<dbReference type="AlphaFoldDB" id="A0A1Q9JKR2"/>
<dbReference type="SMART" id="SM01134">
    <property type="entry name" value="DeoRC"/>
    <property type="match status" value="1"/>
</dbReference>
<dbReference type="Pfam" id="PF08220">
    <property type="entry name" value="HTH_DeoR"/>
    <property type="match status" value="1"/>
</dbReference>
<dbReference type="InterPro" id="IPR014036">
    <property type="entry name" value="DeoR-like_C"/>
</dbReference>
<dbReference type="PANTHER" id="PTHR30363">
    <property type="entry name" value="HTH-TYPE TRANSCRIPTIONAL REGULATOR SRLR-RELATED"/>
    <property type="match status" value="1"/>
</dbReference>
<dbReference type="GO" id="GO:0003677">
    <property type="term" value="F:DNA binding"/>
    <property type="evidence" value="ECO:0007669"/>
    <property type="project" value="UniProtKB-KW"/>
</dbReference>
<dbReference type="Pfam" id="PF00455">
    <property type="entry name" value="DeoRC"/>
    <property type="match status" value="1"/>
</dbReference>
<keyword evidence="3" id="KW-0804">Transcription</keyword>
<dbReference type="Gene3D" id="3.40.50.1360">
    <property type="match status" value="1"/>
</dbReference>
<dbReference type="SUPFAM" id="SSF46785">
    <property type="entry name" value="Winged helix' DNA-binding domain"/>
    <property type="match status" value="1"/>
</dbReference>
<dbReference type="PROSITE" id="PS00894">
    <property type="entry name" value="HTH_DEOR_1"/>
    <property type="match status" value="1"/>
</dbReference>
<dbReference type="PRINTS" id="PR00037">
    <property type="entry name" value="HTHLACR"/>
</dbReference>
<name>A0A1Q9JKR2_9FIRM</name>
<dbReference type="EMBL" id="MJIE01000001">
    <property type="protein sequence ID" value="OLR56766.1"/>
    <property type="molecule type" value="Genomic_DNA"/>
</dbReference>
<organism evidence="5 6">
    <name type="scientific">Hornefia porci</name>
    <dbReference type="NCBI Taxonomy" id="2652292"/>
    <lineage>
        <taxon>Bacteria</taxon>
        <taxon>Bacillati</taxon>
        <taxon>Bacillota</taxon>
        <taxon>Clostridia</taxon>
        <taxon>Peptostreptococcales</taxon>
        <taxon>Anaerovoracaceae</taxon>
        <taxon>Hornefia</taxon>
    </lineage>
</organism>
<evidence type="ECO:0000259" key="4">
    <source>
        <dbReference type="PROSITE" id="PS51000"/>
    </source>
</evidence>
<accession>A0A1Q9JKR2</accession>
<dbReference type="OrthoDB" id="9797223at2"/>
<keyword evidence="2" id="KW-0238">DNA-binding</keyword>
<dbReference type="InterPro" id="IPR036388">
    <property type="entry name" value="WH-like_DNA-bd_sf"/>
</dbReference>
<keyword evidence="6" id="KW-1185">Reference proteome</keyword>
<dbReference type="SUPFAM" id="SSF100950">
    <property type="entry name" value="NagB/RpiA/CoA transferase-like"/>
    <property type="match status" value="1"/>
</dbReference>
<sequence length="252" mass="27900">MLQEERFAFILKELAEKGAVKVNTLAEQLHTSQSTVRRDIRELDESGKLRKVFGGAVALEPSVNTVESDVLTRESRNTAAKDAIARYAATQINENDFVYIDAGTTTERIIPYIDSSLTGSVYFVTNGIMHARRLVERGFRVFLPGGVLKATTEAIVGAGAMEYIDNCNFTKCFMGTNGVDPSRGFTTPEMDEARIKAQAIRHSYITYVLCDSSKFDNVSSVSFGKLNCACIVTDRLPNEIYRNITVIKEVEA</sequence>
<protein>
    <recommendedName>
        <fullName evidence="4">HTH deoR-type domain-containing protein</fullName>
    </recommendedName>
</protein>